<proteinExistence type="predicted"/>
<gene>
    <name evidence="1" type="ORF">BREV_BREV_00245</name>
</gene>
<organism evidence="1 2">
    <name type="scientific">Brevundimonas mediterranea</name>
    <dbReference type="NCBI Taxonomy" id="74329"/>
    <lineage>
        <taxon>Bacteria</taxon>
        <taxon>Pseudomonadati</taxon>
        <taxon>Pseudomonadota</taxon>
        <taxon>Alphaproteobacteria</taxon>
        <taxon>Caulobacterales</taxon>
        <taxon>Caulobacteraceae</taxon>
        <taxon>Brevundimonas</taxon>
    </lineage>
</organism>
<keyword evidence="2" id="KW-1185">Reference proteome</keyword>
<dbReference type="Proteomes" id="UP000289220">
    <property type="component" value="Unassembled WGS sequence"/>
</dbReference>
<dbReference type="AlphaFoldDB" id="A0A7Z8Y4S8"/>
<evidence type="ECO:0000313" key="1">
    <source>
        <dbReference type="EMBL" id="VDC50498.1"/>
    </source>
</evidence>
<evidence type="ECO:0000313" key="2">
    <source>
        <dbReference type="Proteomes" id="UP000289220"/>
    </source>
</evidence>
<sequence length="114" mass="12725">MKVLTGIAQIGPDPIDWDWAPCVGLRLSSATSAVYLRMAFEEERMTDIDDEPSMGSDEITVPRHRRAECEAVIRDACAGDGQWFEMIEFTFPDDAAHRAFATIYTQHTGLPAAY</sequence>
<name>A0A7Z8Y4S8_9CAUL</name>
<comment type="caution">
    <text evidence="1">The sequence shown here is derived from an EMBL/GenBank/DDBJ whole genome shotgun (WGS) entry which is preliminary data.</text>
</comment>
<protein>
    <submittedName>
        <fullName evidence="1">Uncharacterized protein</fullName>
    </submittedName>
</protein>
<dbReference type="EMBL" id="UXHF01000003">
    <property type="protein sequence ID" value="VDC50498.1"/>
    <property type="molecule type" value="Genomic_DNA"/>
</dbReference>
<accession>A0A7Z8Y4S8</accession>
<reference evidence="1 2" key="1">
    <citation type="submission" date="2018-11" db="EMBL/GenBank/DDBJ databases">
        <authorList>
            <person name="Peiro R."/>
            <person name="Begona"/>
            <person name="Cbmso G."/>
            <person name="Lopez M."/>
            <person name="Gonzalez S."/>
            <person name="Sacristan E."/>
            <person name="Castillo E."/>
        </authorList>
    </citation>
    <scope>NUCLEOTIDE SEQUENCE [LARGE SCALE GENOMIC DNA]</scope>
    <source>
        <strain evidence="1">Brev_genome</strain>
    </source>
</reference>